<dbReference type="InterPro" id="IPR001647">
    <property type="entry name" value="HTH_TetR"/>
</dbReference>
<evidence type="ECO:0000256" key="1">
    <source>
        <dbReference type="ARBA" id="ARBA00023125"/>
    </source>
</evidence>
<protein>
    <submittedName>
        <fullName evidence="5">TetR family transcriptional regulator</fullName>
    </submittedName>
</protein>
<sequence>MSATTRSSLPSSRAGSSIPAPRSTARPARPTRPLDPPDDDTGAPDGRSTRWDDHRAARRTSLVHAARKAVHRHGADVSMEEIAAFAGTSKSIIYRYFEDKNGLQIAVGEAVVHEIRDALEAALAAADSPRQGLEAMVDTYLAMIEHSPNVYYFVTRTGSIIGNDAGPRVTGDGRPPLMTFADTITSLMARALLGGGILDDVSAVAWASGAASFVRGTGEWWLAQRDAPGTPAREQLSAQLGGWLWEGPTAASASTRSTASVRTTSTSQES</sequence>
<dbReference type="InterPro" id="IPR050109">
    <property type="entry name" value="HTH-type_TetR-like_transc_reg"/>
</dbReference>
<feature type="compositionally biased region" description="Low complexity" evidence="3">
    <location>
        <begin position="249"/>
        <end position="270"/>
    </location>
</feature>
<dbReference type="SUPFAM" id="SSF46689">
    <property type="entry name" value="Homeodomain-like"/>
    <property type="match status" value="1"/>
</dbReference>
<dbReference type="Pfam" id="PF19344">
    <property type="entry name" value="TetR_C_32"/>
    <property type="match status" value="1"/>
</dbReference>
<accession>A0A2M8WSB3</accession>
<dbReference type="EMBL" id="PGTZ01000007">
    <property type="protein sequence ID" value="PJI93803.1"/>
    <property type="molecule type" value="Genomic_DNA"/>
</dbReference>
<proteinExistence type="predicted"/>
<feature type="region of interest" description="Disordered" evidence="3">
    <location>
        <begin position="248"/>
        <end position="270"/>
    </location>
</feature>
<dbReference type="RefSeq" id="WP_245859054.1">
    <property type="nucleotide sequence ID" value="NZ_PGTZ01000007.1"/>
</dbReference>
<dbReference type="PANTHER" id="PTHR30055">
    <property type="entry name" value="HTH-TYPE TRANSCRIPTIONAL REGULATOR RUTR"/>
    <property type="match status" value="1"/>
</dbReference>
<comment type="caution">
    <text evidence="5">The sequence shown here is derived from an EMBL/GenBank/DDBJ whole genome shotgun (WGS) entry which is preliminary data.</text>
</comment>
<keyword evidence="1 2" id="KW-0238">DNA-binding</keyword>
<name>A0A2M8WSB3_9MICO</name>
<gene>
    <name evidence="5" type="ORF">CLV34_1278</name>
</gene>
<keyword evidence="6" id="KW-1185">Reference proteome</keyword>
<dbReference type="SUPFAM" id="SSF48498">
    <property type="entry name" value="Tetracyclin repressor-like, C-terminal domain"/>
    <property type="match status" value="1"/>
</dbReference>
<dbReference type="PROSITE" id="PS50977">
    <property type="entry name" value="HTH_TETR_2"/>
    <property type="match status" value="1"/>
</dbReference>
<dbReference type="AlphaFoldDB" id="A0A2M8WSB3"/>
<evidence type="ECO:0000256" key="3">
    <source>
        <dbReference type="SAM" id="MobiDB-lite"/>
    </source>
</evidence>
<organism evidence="5 6">
    <name type="scientific">Luteimicrobium subarcticum</name>
    <dbReference type="NCBI Taxonomy" id="620910"/>
    <lineage>
        <taxon>Bacteria</taxon>
        <taxon>Bacillati</taxon>
        <taxon>Actinomycetota</taxon>
        <taxon>Actinomycetes</taxon>
        <taxon>Micrococcales</taxon>
        <taxon>Luteimicrobium</taxon>
    </lineage>
</organism>
<dbReference type="PANTHER" id="PTHR30055:SF227">
    <property type="entry name" value="TRANSCRIPTIONAL REGULATORY PROTEIN (PROBABLY TETR-FAMILY)-RELATED"/>
    <property type="match status" value="1"/>
</dbReference>
<dbReference type="InterPro" id="IPR009057">
    <property type="entry name" value="Homeodomain-like_sf"/>
</dbReference>
<dbReference type="Pfam" id="PF00440">
    <property type="entry name" value="TetR_N"/>
    <property type="match status" value="1"/>
</dbReference>
<dbReference type="Proteomes" id="UP000231586">
    <property type="component" value="Unassembled WGS sequence"/>
</dbReference>
<feature type="compositionally biased region" description="Low complexity" evidence="3">
    <location>
        <begin position="7"/>
        <end position="28"/>
    </location>
</feature>
<evidence type="ECO:0000259" key="4">
    <source>
        <dbReference type="PROSITE" id="PS50977"/>
    </source>
</evidence>
<dbReference type="GO" id="GO:0000976">
    <property type="term" value="F:transcription cis-regulatory region binding"/>
    <property type="evidence" value="ECO:0007669"/>
    <property type="project" value="TreeGrafter"/>
</dbReference>
<feature type="domain" description="HTH tetR-type" evidence="4">
    <location>
        <begin position="56"/>
        <end position="115"/>
    </location>
</feature>
<feature type="region of interest" description="Disordered" evidence="3">
    <location>
        <begin position="1"/>
        <end position="53"/>
    </location>
</feature>
<reference evidence="5 6" key="1">
    <citation type="submission" date="2017-11" db="EMBL/GenBank/DDBJ databases">
        <title>Genomic Encyclopedia of Archaeal and Bacterial Type Strains, Phase II (KMG-II): From Individual Species to Whole Genera.</title>
        <authorList>
            <person name="Goeker M."/>
        </authorList>
    </citation>
    <scope>NUCLEOTIDE SEQUENCE [LARGE SCALE GENOMIC DNA]</scope>
    <source>
        <strain evidence="5 6">DSM 22413</strain>
    </source>
</reference>
<dbReference type="GO" id="GO:0003700">
    <property type="term" value="F:DNA-binding transcription factor activity"/>
    <property type="evidence" value="ECO:0007669"/>
    <property type="project" value="TreeGrafter"/>
</dbReference>
<evidence type="ECO:0000256" key="2">
    <source>
        <dbReference type="PROSITE-ProRule" id="PRU00335"/>
    </source>
</evidence>
<evidence type="ECO:0000313" key="5">
    <source>
        <dbReference type="EMBL" id="PJI93803.1"/>
    </source>
</evidence>
<dbReference type="InterPro" id="IPR045823">
    <property type="entry name" value="TetR_C_32"/>
</dbReference>
<dbReference type="InterPro" id="IPR036271">
    <property type="entry name" value="Tet_transcr_reg_TetR-rel_C_sf"/>
</dbReference>
<evidence type="ECO:0000313" key="6">
    <source>
        <dbReference type="Proteomes" id="UP000231586"/>
    </source>
</evidence>
<feature type="DNA-binding region" description="H-T-H motif" evidence="2">
    <location>
        <begin position="78"/>
        <end position="97"/>
    </location>
</feature>
<dbReference type="Gene3D" id="1.10.357.10">
    <property type="entry name" value="Tetracycline Repressor, domain 2"/>
    <property type="match status" value="1"/>
</dbReference>